<gene>
    <name evidence="2" type="ORF">UFOVP507_20</name>
</gene>
<organism evidence="2">
    <name type="scientific">uncultured Caudovirales phage</name>
    <dbReference type="NCBI Taxonomy" id="2100421"/>
    <lineage>
        <taxon>Viruses</taxon>
        <taxon>Duplodnaviria</taxon>
        <taxon>Heunggongvirae</taxon>
        <taxon>Uroviricota</taxon>
        <taxon>Caudoviricetes</taxon>
        <taxon>Peduoviridae</taxon>
        <taxon>Maltschvirus</taxon>
        <taxon>Maltschvirus maltsch</taxon>
    </lineage>
</organism>
<sequence length="78" mass="9094">MRCYCCNKVLSDYESTRKSINTGNYLDMCNRCYGTISNEILAIERSDLRHDDTDDTEGYTEDEPYDAMQQGKLFDDEN</sequence>
<evidence type="ECO:0000256" key="1">
    <source>
        <dbReference type="SAM" id="MobiDB-lite"/>
    </source>
</evidence>
<reference evidence="2" key="1">
    <citation type="submission" date="2020-04" db="EMBL/GenBank/DDBJ databases">
        <authorList>
            <person name="Chiriac C."/>
            <person name="Salcher M."/>
            <person name="Ghai R."/>
            <person name="Kavagutti S V."/>
        </authorList>
    </citation>
    <scope>NUCLEOTIDE SEQUENCE</scope>
</reference>
<evidence type="ECO:0000313" key="2">
    <source>
        <dbReference type="EMBL" id="CAB4147281.1"/>
    </source>
</evidence>
<protein>
    <submittedName>
        <fullName evidence="2">Uncharacterized protein</fullName>
    </submittedName>
</protein>
<feature type="compositionally biased region" description="Acidic residues" evidence="1">
    <location>
        <begin position="53"/>
        <end position="65"/>
    </location>
</feature>
<feature type="region of interest" description="Disordered" evidence="1">
    <location>
        <begin position="46"/>
        <end position="78"/>
    </location>
</feature>
<accession>A0A6J5MMS9</accession>
<proteinExistence type="predicted"/>
<dbReference type="EMBL" id="LR796486">
    <property type="protein sequence ID" value="CAB4147281.1"/>
    <property type="molecule type" value="Genomic_DNA"/>
</dbReference>
<name>A0A6J5MMS9_9CAUD</name>